<gene>
    <name evidence="2" type="ORF">UCREL1_3231</name>
</gene>
<evidence type="ECO:0000313" key="2">
    <source>
        <dbReference type="EMBL" id="EMR69739.1"/>
    </source>
</evidence>
<sequence length="154" mass="17484">MLNWLTISGNTATNNGSSNNNHDAPRARGGDNTMGGHHHQPPAPSSWGGWSPDPARSMKMCMQPRSFAELTDEKARTWNELQRHDADVRKLLAQYTEAHENAMRTIEHDPYYDYRYEMCDGRDELAVRVGDAVSKERRLMLKLGELSVEIQVSE</sequence>
<proteinExistence type="predicted"/>
<dbReference type="OrthoDB" id="5226586at2759"/>
<reference evidence="3" key="1">
    <citation type="journal article" date="2013" name="Genome Announc.">
        <title>Draft genome sequence of the grapevine dieback fungus Eutypa lata UCR-EL1.</title>
        <authorList>
            <person name="Blanco-Ulate B."/>
            <person name="Rolshausen P.E."/>
            <person name="Cantu D."/>
        </authorList>
    </citation>
    <scope>NUCLEOTIDE SEQUENCE [LARGE SCALE GENOMIC DNA]</scope>
    <source>
        <strain evidence="3">UCR-EL1</strain>
    </source>
</reference>
<feature type="compositionally biased region" description="Low complexity" evidence="1">
    <location>
        <begin position="45"/>
        <end position="55"/>
    </location>
</feature>
<feature type="region of interest" description="Disordered" evidence="1">
    <location>
        <begin position="1"/>
        <end position="55"/>
    </location>
</feature>
<dbReference type="AlphaFoldDB" id="M7STA1"/>
<evidence type="ECO:0000313" key="3">
    <source>
        <dbReference type="Proteomes" id="UP000012174"/>
    </source>
</evidence>
<dbReference type="KEGG" id="ela:UCREL1_3231"/>
<dbReference type="STRING" id="1287681.M7STA1"/>
<evidence type="ECO:0000256" key="1">
    <source>
        <dbReference type="SAM" id="MobiDB-lite"/>
    </source>
</evidence>
<accession>M7STA1</accession>
<organism evidence="2 3">
    <name type="scientific">Eutypa lata (strain UCR-EL1)</name>
    <name type="common">Grapevine dieback disease fungus</name>
    <name type="synonym">Eutypa armeniacae</name>
    <dbReference type="NCBI Taxonomy" id="1287681"/>
    <lineage>
        <taxon>Eukaryota</taxon>
        <taxon>Fungi</taxon>
        <taxon>Dikarya</taxon>
        <taxon>Ascomycota</taxon>
        <taxon>Pezizomycotina</taxon>
        <taxon>Sordariomycetes</taxon>
        <taxon>Xylariomycetidae</taxon>
        <taxon>Xylariales</taxon>
        <taxon>Diatrypaceae</taxon>
        <taxon>Eutypa</taxon>
    </lineage>
</organism>
<dbReference type="HOGENOM" id="CLU_1704238_0_0_1"/>
<name>M7STA1_EUTLA</name>
<dbReference type="Proteomes" id="UP000012174">
    <property type="component" value="Unassembled WGS sequence"/>
</dbReference>
<dbReference type="EMBL" id="KB706023">
    <property type="protein sequence ID" value="EMR69739.1"/>
    <property type="molecule type" value="Genomic_DNA"/>
</dbReference>
<feature type="compositionally biased region" description="Low complexity" evidence="1">
    <location>
        <begin position="8"/>
        <end position="21"/>
    </location>
</feature>
<keyword evidence="3" id="KW-1185">Reference proteome</keyword>
<protein>
    <submittedName>
        <fullName evidence="2">Uncharacterized protein</fullName>
    </submittedName>
</protein>